<accession>A0A7S4GCC6</accession>
<proteinExistence type="predicted"/>
<protein>
    <submittedName>
        <fullName evidence="1">Uncharacterized protein</fullName>
    </submittedName>
</protein>
<dbReference type="AlphaFoldDB" id="A0A7S4GCC6"/>
<gene>
    <name evidence="1" type="ORF">EGYM00163_LOCUS43636</name>
</gene>
<name>A0A7S4GCC6_9EUGL</name>
<organism evidence="1">
    <name type="scientific">Eutreptiella gymnastica</name>
    <dbReference type="NCBI Taxonomy" id="73025"/>
    <lineage>
        <taxon>Eukaryota</taxon>
        <taxon>Discoba</taxon>
        <taxon>Euglenozoa</taxon>
        <taxon>Euglenida</taxon>
        <taxon>Spirocuta</taxon>
        <taxon>Euglenophyceae</taxon>
        <taxon>Eutreptiales</taxon>
        <taxon>Eutreptiaceae</taxon>
        <taxon>Eutreptiella</taxon>
    </lineage>
</organism>
<reference evidence="1" key="1">
    <citation type="submission" date="2021-01" db="EMBL/GenBank/DDBJ databases">
        <authorList>
            <person name="Corre E."/>
            <person name="Pelletier E."/>
            <person name="Niang G."/>
            <person name="Scheremetjew M."/>
            <person name="Finn R."/>
            <person name="Kale V."/>
            <person name="Holt S."/>
            <person name="Cochrane G."/>
            <person name="Meng A."/>
            <person name="Brown T."/>
            <person name="Cohen L."/>
        </authorList>
    </citation>
    <scope>NUCLEOTIDE SEQUENCE</scope>
    <source>
        <strain evidence="1">CCMP1594</strain>
    </source>
</reference>
<dbReference type="EMBL" id="HBJA01126724">
    <property type="protein sequence ID" value="CAE0832352.1"/>
    <property type="molecule type" value="Transcribed_RNA"/>
</dbReference>
<evidence type="ECO:0000313" key="1">
    <source>
        <dbReference type="EMBL" id="CAE0832352.1"/>
    </source>
</evidence>
<sequence length="186" mass="20521">MVKVFPKIVVPGVIGVLGSRWVGSNLTPQMSPLMRIRCSGMVEMFQREWLGELHALAVPGACMAFSAIFGIGYGLRVWNNHPETSWANLVPVQLQYYLTKTQQTRIMNEGKDDGDLSKMDDYHIIFGRKQNLGPLSQPFLDVLDAKAKAAGKDGVNMSATHNRFFPKSLADNVESLVVDAVAKKVA</sequence>